<dbReference type="InterPro" id="IPR013813">
    <property type="entry name" value="Endoribo_LPSP/chorism_mut-like"/>
</dbReference>
<organism evidence="2">
    <name type="scientific">Chlorobaculum parvum</name>
    <dbReference type="NCBI Taxonomy" id="274539"/>
    <lineage>
        <taxon>Bacteria</taxon>
        <taxon>Pseudomonadati</taxon>
        <taxon>Chlorobiota</taxon>
        <taxon>Chlorobiia</taxon>
        <taxon>Chlorobiales</taxon>
        <taxon>Chlorobiaceae</taxon>
        <taxon>Chlorobaculum</taxon>
    </lineage>
</organism>
<dbReference type="AlphaFoldDB" id="A0A7C5H7M5"/>
<sequence length="159" mass="16852">MTMLTNEERLIKSGIVLPEIPAPAGLYQPVIRVGDMVYTSGQLPLVNGELLNPGGRGCVTNEREHEATNAARIAALNAVAAVRSVARSIDDIARIVKLTVYVSSAEEFNNQHKVANGASEIIGTIFADAGRHVRSAIGVSSLPLNASVEVELIAYCSDI</sequence>
<evidence type="ECO:0000313" key="2">
    <source>
        <dbReference type="EMBL" id="HHE31298.1"/>
    </source>
</evidence>
<dbReference type="PANTHER" id="PTHR43760">
    <property type="entry name" value="ENDORIBONUCLEASE-RELATED"/>
    <property type="match status" value="1"/>
</dbReference>
<evidence type="ECO:0000259" key="1">
    <source>
        <dbReference type="Pfam" id="PF14588"/>
    </source>
</evidence>
<proteinExistence type="predicted"/>
<dbReference type="EMBL" id="DRSQ01000029">
    <property type="protein sequence ID" value="HHE31298.1"/>
    <property type="molecule type" value="Genomic_DNA"/>
</dbReference>
<dbReference type="Gene3D" id="3.30.1330.40">
    <property type="entry name" value="RutC-like"/>
    <property type="match status" value="1"/>
</dbReference>
<feature type="domain" description="Endoribonuclease L-PSP/chorismate mutase-like" evidence="1">
    <location>
        <begin position="7"/>
        <end position="154"/>
    </location>
</feature>
<gene>
    <name evidence="2" type="ORF">ENL07_01320</name>
</gene>
<dbReference type="InterPro" id="IPR035959">
    <property type="entry name" value="RutC-like_sf"/>
</dbReference>
<dbReference type="Proteomes" id="UP000886058">
    <property type="component" value="Unassembled WGS sequence"/>
</dbReference>
<dbReference type="PANTHER" id="PTHR43760:SF1">
    <property type="entry name" value="ENDORIBONUCLEASE L-PSP_CHORISMATE MUTASE-LIKE DOMAIN-CONTAINING PROTEIN"/>
    <property type="match status" value="1"/>
</dbReference>
<name>A0A7C5H7M5_9CHLB</name>
<reference evidence="2" key="1">
    <citation type="journal article" date="2020" name="mSystems">
        <title>Genome- and Community-Level Interaction Insights into Carbon Utilization and Element Cycling Functions of Hydrothermarchaeota in Hydrothermal Sediment.</title>
        <authorList>
            <person name="Zhou Z."/>
            <person name="Liu Y."/>
            <person name="Xu W."/>
            <person name="Pan J."/>
            <person name="Luo Z.H."/>
            <person name="Li M."/>
        </authorList>
    </citation>
    <scope>NUCLEOTIDE SEQUENCE [LARGE SCALE GENOMIC DNA]</scope>
    <source>
        <strain evidence="2">HyVt-633</strain>
    </source>
</reference>
<dbReference type="Pfam" id="PF14588">
    <property type="entry name" value="YjgF_endoribonc"/>
    <property type="match status" value="1"/>
</dbReference>
<dbReference type="CDD" id="cd02199">
    <property type="entry name" value="YjgF_YER057c_UK114_like_1"/>
    <property type="match status" value="1"/>
</dbReference>
<dbReference type="SUPFAM" id="SSF55298">
    <property type="entry name" value="YjgF-like"/>
    <property type="match status" value="1"/>
</dbReference>
<accession>A0A7C5H7M5</accession>
<protein>
    <submittedName>
        <fullName evidence="2">RidA family protein</fullName>
    </submittedName>
</protein>
<comment type="caution">
    <text evidence="2">The sequence shown here is derived from an EMBL/GenBank/DDBJ whole genome shotgun (WGS) entry which is preliminary data.</text>
</comment>